<organism evidence="4 5">
    <name type="scientific">Haemaphysalis longicornis</name>
    <name type="common">Bush tick</name>
    <dbReference type="NCBI Taxonomy" id="44386"/>
    <lineage>
        <taxon>Eukaryota</taxon>
        <taxon>Metazoa</taxon>
        <taxon>Ecdysozoa</taxon>
        <taxon>Arthropoda</taxon>
        <taxon>Chelicerata</taxon>
        <taxon>Arachnida</taxon>
        <taxon>Acari</taxon>
        <taxon>Parasitiformes</taxon>
        <taxon>Ixodida</taxon>
        <taxon>Ixodoidea</taxon>
        <taxon>Ixodidae</taxon>
        <taxon>Haemaphysalinae</taxon>
        <taxon>Haemaphysalis</taxon>
    </lineage>
</organism>
<dbReference type="InterPro" id="IPR011335">
    <property type="entry name" value="Restrct_endonuc-II-like"/>
</dbReference>
<dbReference type="VEuPathDB" id="VectorBase:HLOH_047252"/>
<dbReference type="CDD" id="cd22343">
    <property type="entry name" value="PDDEXK_lambda_exonuclease-like"/>
    <property type="match status" value="1"/>
</dbReference>
<evidence type="ECO:0000313" key="5">
    <source>
        <dbReference type="Proteomes" id="UP000821853"/>
    </source>
</evidence>
<dbReference type="GO" id="GO:0008270">
    <property type="term" value="F:zinc ion binding"/>
    <property type="evidence" value="ECO:0007669"/>
    <property type="project" value="UniProtKB-KW"/>
</dbReference>
<dbReference type="SUPFAM" id="SSF52980">
    <property type="entry name" value="Restriction endonuclease-like"/>
    <property type="match status" value="1"/>
</dbReference>
<keyword evidence="1" id="KW-0479">Metal-binding</keyword>
<dbReference type="Proteomes" id="UP000821853">
    <property type="component" value="Chromosome 8"/>
</dbReference>
<reference evidence="4 5" key="1">
    <citation type="journal article" date="2020" name="Cell">
        <title>Large-Scale Comparative Analyses of Tick Genomes Elucidate Their Genetic Diversity and Vector Capacities.</title>
        <authorList>
            <consortium name="Tick Genome and Microbiome Consortium (TIGMIC)"/>
            <person name="Jia N."/>
            <person name="Wang J."/>
            <person name="Shi W."/>
            <person name="Du L."/>
            <person name="Sun Y."/>
            <person name="Zhan W."/>
            <person name="Jiang J.F."/>
            <person name="Wang Q."/>
            <person name="Zhang B."/>
            <person name="Ji P."/>
            <person name="Bell-Sakyi L."/>
            <person name="Cui X.M."/>
            <person name="Yuan T.T."/>
            <person name="Jiang B.G."/>
            <person name="Yang W.F."/>
            <person name="Lam T.T."/>
            <person name="Chang Q.C."/>
            <person name="Ding S.J."/>
            <person name="Wang X.J."/>
            <person name="Zhu J.G."/>
            <person name="Ruan X.D."/>
            <person name="Zhao L."/>
            <person name="Wei J.T."/>
            <person name="Ye R.Z."/>
            <person name="Que T.C."/>
            <person name="Du C.H."/>
            <person name="Zhou Y.H."/>
            <person name="Cheng J.X."/>
            <person name="Dai P.F."/>
            <person name="Guo W.B."/>
            <person name="Han X.H."/>
            <person name="Huang E.J."/>
            <person name="Li L.F."/>
            <person name="Wei W."/>
            <person name="Gao Y.C."/>
            <person name="Liu J.Z."/>
            <person name="Shao H.Z."/>
            <person name="Wang X."/>
            <person name="Wang C.C."/>
            <person name="Yang T.C."/>
            <person name="Huo Q.B."/>
            <person name="Li W."/>
            <person name="Chen H.Y."/>
            <person name="Chen S.E."/>
            <person name="Zhou L.G."/>
            <person name="Ni X.B."/>
            <person name="Tian J.H."/>
            <person name="Sheng Y."/>
            <person name="Liu T."/>
            <person name="Pan Y.S."/>
            <person name="Xia L.Y."/>
            <person name="Li J."/>
            <person name="Zhao F."/>
            <person name="Cao W.C."/>
        </authorList>
    </citation>
    <scope>NUCLEOTIDE SEQUENCE [LARGE SCALE GENOMIC DNA]</scope>
    <source>
        <strain evidence="4">HaeL-2018</strain>
    </source>
</reference>
<sequence length="528" mass="58029">MNAGYYSGLIGSVRLRYQEKVKLCDGIDPYELRPGVDTCADLSGFPDATHGDIVTYLVFSANFVTLEQMKAYKALESHNYFTSGWVKHLSAKQLQDDKVIVLGEVNHSQRLGQRPLQVWILCQKNGTVVAAHCTCMAGAGEACSHVGACLFAVETGIKIMKSTSCTQKDNLWLPAYVEKVQFKRLRDIDFTSSRSKKHKLDSIATSTEAGPVKERAPVPPPSADELSQLYSSIQAAGVVPSIFSLLPGYDGHFENPVPTHDAHLRKLYAVEMLAYDLDVLVEKANDVMPSLTVSEGSANAIEAMTRQQSSSPSWFTYRAGRVTASVMKKVCHTSIDNPSVSLLKLVCYPEKQALKTPPITWGLENERHAFEASEAGKHDAFKCTKSGLHISTQHPFVGATPDGLVCCTCCGKGVLELKCPFSMREVKDITEMVGAGSCLETVNGAVHLRWQHDYFYQVQTQMAVCNVQWCDFVVWTPNVLHVERVWKDEHFCVRGLLGLTTAANDLAGDPSFPFVASGLSLLPESALR</sequence>
<evidence type="ECO:0000313" key="4">
    <source>
        <dbReference type="EMBL" id="KAH9379538.1"/>
    </source>
</evidence>
<dbReference type="OrthoDB" id="6507871at2759"/>
<dbReference type="EMBL" id="JABSTR010000010">
    <property type="protein sequence ID" value="KAH9379538.1"/>
    <property type="molecule type" value="Genomic_DNA"/>
</dbReference>
<dbReference type="InterPro" id="IPR011604">
    <property type="entry name" value="PDDEXK-like_dom_sf"/>
</dbReference>
<dbReference type="OMA" id="NENHIDL"/>
<comment type="caution">
    <text evidence="4">The sequence shown here is derived from an EMBL/GenBank/DDBJ whole genome shotgun (WGS) entry which is preliminary data.</text>
</comment>
<accession>A0A9J6GVL8</accession>
<dbReference type="InterPro" id="IPR007527">
    <property type="entry name" value="Znf_SWIM"/>
</dbReference>
<dbReference type="InterPro" id="IPR019080">
    <property type="entry name" value="YqaJ_viral_recombinase"/>
</dbReference>
<dbReference type="PANTHER" id="PTHR47526:SF4">
    <property type="entry name" value="SWIM-TYPE DOMAIN-CONTAINING PROTEIN"/>
    <property type="match status" value="1"/>
</dbReference>
<keyword evidence="1" id="KW-0863">Zinc-finger</keyword>
<proteinExistence type="predicted"/>
<evidence type="ECO:0000256" key="1">
    <source>
        <dbReference type="PROSITE-ProRule" id="PRU00325"/>
    </source>
</evidence>
<dbReference type="PROSITE" id="PS50966">
    <property type="entry name" value="ZF_SWIM"/>
    <property type="match status" value="1"/>
</dbReference>
<dbReference type="AlphaFoldDB" id="A0A9J6GVL8"/>
<dbReference type="Pfam" id="PF09588">
    <property type="entry name" value="YqaJ"/>
    <property type="match status" value="1"/>
</dbReference>
<keyword evidence="1" id="KW-0862">Zinc</keyword>
<gene>
    <name evidence="4" type="ORF">HPB48_016470</name>
</gene>
<feature type="region of interest" description="Disordered" evidence="2">
    <location>
        <begin position="199"/>
        <end position="221"/>
    </location>
</feature>
<protein>
    <recommendedName>
        <fullName evidence="3">SWIM-type domain-containing protein</fullName>
    </recommendedName>
</protein>
<evidence type="ECO:0000259" key="3">
    <source>
        <dbReference type="PROSITE" id="PS50966"/>
    </source>
</evidence>
<dbReference type="PANTHER" id="PTHR47526">
    <property type="entry name" value="ATP-DEPENDENT DNA HELICASE"/>
    <property type="match status" value="1"/>
</dbReference>
<keyword evidence="5" id="KW-1185">Reference proteome</keyword>
<dbReference type="Gene3D" id="3.90.320.10">
    <property type="match status" value="1"/>
</dbReference>
<evidence type="ECO:0000256" key="2">
    <source>
        <dbReference type="SAM" id="MobiDB-lite"/>
    </source>
</evidence>
<dbReference type="GO" id="GO:0006281">
    <property type="term" value="P:DNA repair"/>
    <property type="evidence" value="ECO:0007669"/>
    <property type="project" value="UniProtKB-ARBA"/>
</dbReference>
<feature type="domain" description="SWIM-type" evidence="3">
    <location>
        <begin position="118"/>
        <end position="154"/>
    </location>
</feature>
<name>A0A9J6GVL8_HAELO</name>